<dbReference type="Proteomes" id="UP000324022">
    <property type="component" value="Unassembled WGS sequence"/>
</dbReference>
<dbReference type="AlphaFoldDB" id="A0A5C3EDP8"/>
<dbReference type="OrthoDB" id="5311848at2759"/>
<reference evidence="2 3" key="1">
    <citation type="submission" date="2018-03" db="EMBL/GenBank/DDBJ databases">
        <authorList>
            <person name="Guldener U."/>
        </authorList>
    </citation>
    <scope>NUCLEOTIDE SEQUENCE [LARGE SCALE GENOMIC DNA]</scope>
    <source>
        <strain evidence="2 3">NBRC100155</strain>
    </source>
</reference>
<keyword evidence="3" id="KW-1185">Reference proteome</keyword>
<gene>
    <name evidence="2" type="ORF">UTRI_04611</name>
</gene>
<evidence type="ECO:0000313" key="2">
    <source>
        <dbReference type="EMBL" id="SPO28733.1"/>
    </source>
</evidence>
<feature type="signal peptide" evidence="1">
    <location>
        <begin position="1"/>
        <end position="25"/>
    </location>
</feature>
<evidence type="ECO:0000256" key="1">
    <source>
        <dbReference type="SAM" id="SignalP"/>
    </source>
</evidence>
<proteinExistence type="predicted"/>
<organism evidence="2 3">
    <name type="scientific">Ustilago trichophora</name>
    <dbReference type="NCBI Taxonomy" id="86804"/>
    <lineage>
        <taxon>Eukaryota</taxon>
        <taxon>Fungi</taxon>
        <taxon>Dikarya</taxon>
        <taxon>Basidiomycota</taxon>
        <taxon>Ustilaginomycotina</taxon>
        <taxon>Ustilaginomycetes</taxon>
        <taxon>Ustilaginales</taxon>
        <taxon>Ustilaginaceae</taxon>
        <taxon>Ustilago</taxon>
    </lineage>
</organism>
<feature type="chain" id="PRO_5023054369" description="Nuclear fusion protein KAR5" evidence="1">
    <location>
        <begin position="26"/>
        <end position="646"/>
    </location>
</feature>
<sequence>MMRISRFTTNNALCAVALLLSQVHGVPSFFRREISSIPTSHPSSGPGGIDTLNLTSSERIALFGDTDTKLRESYGSQRCYSLIYDQVKAGCARDSDMHPDERMLASALLTICDLRASNQSIPWECDAAQNSAHVLRTQEATLGSCVEYVRIPLSVHVDKRIAYTPTLCLYSEHCRGATDTGLAIQVIYERFLRCALLCSAGRTLVRHRSHDGFEAKAASIANRDLQLLSMIDRARDLYRAATQEKIALLRFWRQNAQDAADASNADRIERKEWLRELSLLRTSMRNDLQTILSAFTASLETHDEGKKGIVDLAQSIEASRVKCTLLKVAAEVLVKAFEDATLQLLEKLQLQMSTHLQNIMEEHSLRMEQSVHHHLSTASVLFEKRLVAPIDAANQLAALLQMHTDALQLALQNQHGLVSVLDSASDQMLHHQEAHAEQLSTEIDALRQLQSGFQSIKQDMNATHANIGSLLLSHRSRWSIWSEVLFPSERLVVRLTHGFVSGANLNHCEHTFNSEVPSKNLSFADLLFTSLVFVLRCLRWLLPALLTGTIILARLYKNILLFFYSRSMSWIRGKLEAKVTTDKAQELEPSMSDSWHVIRPHPRSPYHAEIATRNAVPYEARKQGHGDGQGMGRCQRIHCPSRNCFE</sequence>
<name>A0A5C3EDP8_9BASI</name>
<dbReference type="EMBL" id="OOIN01000024">
    <property type="protein sequence ID" value="SPO28733.1"/>
    <property type="molecule type" value="Genomic_DNA"/>
</dbReference>
<evidence type="ECO:0008006" key="4">
    <source>
        <dbReference type="Google" id="ProtNLM"/>
    </source>
</evidence>
<keyword evidence="1" id="KW-0732">Signal</keyword>
<evidence type="ECO:0000313" key="3">
    <source>
        <dbReference type="Proteomes" id="UP000324022"/>
    </source>
</evidence>
<protein>
    <recommendedName>
        <fullName evidence="4">Nuclear fusion protein KAR5</fullName>
    </recommendedName>
</protein>
<accession>A0A5C3EDP8</accession>